<dbReference type="Pfam" id="PF00085">
    <property type="entry name" value="Thioredoxin"/>
    <property type="match status" value="1"/>
</dbReference>
<gene>
    <name evidence="3" type="ORF">GSOID_T00021756001</name>
</gene>
<accession>E4YE57</accession>
<dbReference type="InterPro" id="IPR013766">
    <property type="entry name" value="Thioredoxin_domain"/>
</dbReference>
<dbReference type="Proteomes" id="UP000011014">
    <property type="component" value="Unassembled WGS sequence"/>
</dbReference>
<dbReference type="AlphaFoldDB" id="E4YE57"/>
<feature type="compositionally biased region" description="Low complexity" evidence="1">
    <location>
        <begin position="111"/>
        <end position="123"/>
    </location>
</feature>
<evidence type="ECO:0000256" key="1">
    <source>
        <dbReference type="SAM" id="MobiDB-lite"/>
    </source>
</evidence>
<dbReference type="InterPro" id="IPR036249">
    <property type="entry name" value="Thioredoxin-like_sf"/>
</dbReference>
<evidence type="ECO:0000313" key="3">
    <source>
        <dbReference type="EMBL" id="CBY33807.1"/>
    </source>
</evidence>
<dbReference type="EMBL" id="FN654449">
    <property type="protein sequence ID" value="CBY33807.1"/>
    <property type="molecule type" value="Genomic_DNA"/>
</dbReference>
<feature type="compositionally biased region" description="Basic and acidic residues" evidence="1">
    <location>
        <begin position="130"/>
        <end position="142"/>
    </location>
</feature>
<feature type="domain" description="Thioredoxin" evidence="2">
    <location>
        <begin position="1"/>
        <end position="106"/>
    </location>
</feature>
<dbReference type="PANTHER" id="PTHR10438:SF468">
    <property type="entry name" value="THIOREDOXIN-1-RELATED"/>
    <property type="match status" value="1"/>
</dbReference>
<evidence type="ECO:0000259" key="2">
    <source>
        <dbReference type="PROSITE" id="PS51352"/>
    </source>
</evidence>
<feature type="region of interest" description="Disordered" evidence="1">
    <location>
        <begin position="103"/>
        <end position="142"/>
    </location>
</feature>
<sequence>MPVFVNTRQELFDELETAESSLAIVEYFTKWCKQCTESEKWIEKIEHENPNTLVIRVDADILSSYAKKMRVKAVPTFHFYSKNKVIDRFVGAKEDKVKALIQKNAKKGSRKSSAAPKAKNAAPVESENDTNEKNEIIVETHE</sequence>
<organism evidence="3">
    <name type="scientific">Oikopleura dioica</name>
    <name type="common">Tunicate</name>
    <dbReference type="NCBI Taxonomy" id="34765"/>
    <lineage>
        <taxon>Eukaryota</taxon>
        <taxon>Metazoa</taxon>
        <taxon>Chordata</taxon>
        <taxon>Tunicata</taxon>
        <taxon>Appendicularia</taxon>
        <taxon>Copelata</taxon>
        <taxon>Oikopleuridae</taxon>
        <taxon>Oikopleura</taxon>
    </lineage>
</organism>
<dbReference type="Gene3D" id="3.40.30.10">
    <property type="entry name" value="Glutaredoxin"/>
    <property type="match status" value="1"/>
</dbReference>
<protein>
    <recommendedName>
        <fullName evidence="2">Thioredoxin domain-containing protein</fullName>
    </recommendedName>
</protein>
<dbReference type="SUPFAM" id="SSF52833">
    <property type="entry name" value="Thioredoxin-like"/>
    <property type="match status" value="1"/>
</dbReference>
<dbReference type="CDD" id="cd02947">
    <property type="entry name" value="TRX_family"/>
    <property type="match status" value="1"/>
</dbReference>
<dbReference type="PANTHER" id="PTHR10438">
    <property type="entry name" value="THIOREDOXIN"/>
    <property type="match status" value="1"/>
</dbReference>
<proteinExistence type="predicted"/>
<dbReference type="PROSITE" id="PS51352">
    <property type="entry name" value="THIOREDOXIN_2"/>
    <property type="match status" value="1"/>
</dbReference>
<name>E4YE57_OIKDI</name>
<dbReference type="InterPro" id="IPR050620">
    <property type="entry name" value="Thioredoxin_H-type-like"/>
</dbReference>
<reference evidence="3" key="1">
    <citation type="journal article" date="2010" name="Science">
        <title>Plasticity of animal genome architecture unmasked by rapid evolution of a pelagic tunicate.</title>
        <authorList>
            <person name="Denoeud F."/>
            <person name="Henriet S."/>
            <person name="Mungpakdee S."/>
            <person name="Aury J.M."/>
            <person name="Da Silva C."/>
            <person name="Brinkmann H."/>
            <person name="Mikhaleva J."/>
            <person name="Olsen L.C."/>
            <person name="Jubin C."/>
            <person name="Canestro C."/>
            <person name="Bouquet J.M."/>
            <person name="Danks G."/>
            <person name="Poulain J."/>
            <person name="Campsteijn C."/>
            <person name="Adamski M."/>
            <person name="Cross I."/>
            <person name="Yadetie F."/>
            <person name="Muffato M."/>
            <person name="Louis A."/>
            <person name="Butcher S."/>
            <person name="Tsagkogeorga G."/>
            <person name="Konrad A."/>
            <person name="Singh S."/>
            <person name="Jensen M.F."/>
            <person name="Cong E.H."/>
            <person name="Eikeseth-Otteraa H."/>
            <person name="Noel B."/>
            <person name="Anthouard V."/>
            <person name="Porcel B.M."/>
            <person name="Kachouri-Lafond R."/>
            <person name="Nishino A."/>
            <person name="Ugolini M."/>
            <person name="Chourrout P."/>
            <person name="Nishida H."/>
            <person name="Aasland R."/>
            <person name="Huzurbazar S."/>
            <person name="Westhof E."/>
            <person name="Delsuc F."/>
            <person name="Lehrach H."/>
            <person name="Reinhardt R."/>
            <person name="Weissenbach J."/>
            <person name="Roy S.W."/>
            <person name="Artiguenave F."/>
            <person name="Postlethwait J.H."/>
            <person name="Manak J.R."/>
            <person name="Thompson E.M."/>
            <person name="Jaillon O."/>
            <person name="Du Pasquier L."/>
            <person name="Boudinot P."/>
            <person name="Liberles D.A."/>
            <person name="Volff J.N."/>
            <person name="Philippe H."/>
            <person name="Lenhard B."/>
            <person name="Roest Crollius H."/>
            <person name="Wincker P."/>
            <person name="Chourrout D."/>
        </authorList>
    </citation>
    <scope>NUCLEOTIDE SEQUENCE [LARGE SCALE GENOMIC DNA]</scope>
</reference>